<dbReference type="STRING" id="187304.B0E33_14055"/>
<reference evidence="4" key="1">
    <citation type="submission" date="2015-07" db="EMBL/GenBank/DDBJ databases">
        <authorList>
            <person name="Rodrigo-Torres Lidia"/>
            <person name="Arahal R.David."/>
        </authorList>
    </citation>
    <scope>NUCLEOTIDE SEQUENCE [LARGE SCALE GENOMIC DNA]</scope>
    <source>
        <strain evidence="4">CECT 4801</strain>
    </source>
</reference>
<dbReference type="InterPro" id="IPR027372">
    <property type="entry name" value="Phytase-like_dom"/>
</dbReference>
<dbReference type="AlphaFoldDB" id="A0A0M6Y9A4"/>
<feature type="signal peptide" evidence="1">
    <location>
        <begin position="1"/>
        <end position="25"/>
    </location>
</feature>
<dbReference type="RefSeq" id="WP_055660473.1">
    <property type="nucleotide sequence ID" value="NZ_CXST01000003.1"/>
</dbReference>
<protein>
    <recommendedName>
        <fullName evidence="2">Phytase-like domain-containing protein</fullName>
    </recommendedName>
</protein>
<keyword evidence="4" id="KW-1185">Reference proteome</keyword>
<evidence type="ECO:0000256" key="1">
    <source>
        <dbReference type="SAM" id="SignalP"/>
    </source>
</evidence>
<evidence type="ECO:0000313" key="3">
    <source>
        <dbReference type="EMBL" id="CTQ46113.1"/>
    </source>
</evidence>
<proteinExistence type="predicted"/>
<accession>A0A0M6Y9A4</accession>
<dbReference type="InterPro" id="IPR014567">
    <property type="entry name" value="UCP031900"/>
</dbReference>
<feature type="domain" description="Phytase-like" evidence="2">
    <location>
        <begin position="78"/>
        <end position="330"/>
    </location>
</feature>
<dbReference type="Pfam" id="PF13449">
    <property type="entry name" value="Phytase-like"/>
    <property type="match status" value="1"/>
</dbReference>
<dbReference type="PIRSF" id="PIRSF031900">
    <property type="entry name" value="UCP031900"/>
    <property type="match status" value="1"/>
</dbReference>
<name>A0A0M6Y9A4_9HYPH</name>
<sequence length="346" mass="37304">MGAERRLSAGSFALAAAFLSTFWFAAPVAAGAPELLSDAQPVKARTRSIDTFRIGLADTTFGKLTFLGGLELIAADRKVGGLSGLISLDGGSAFLAVTDNGHWVSGRIVQTADGKPTEIEDLRFAPLLGADGKTLDARWGHDTEALTLSGSGLYVTAETRNDIYRYPWPISTGKERMIGEVALPQDIRDLPRNTGLEALAAGPEDSPLAGKLVAVAESAPSDLHDLSGFIIGPDGTERFTIRRYERFDATDAAFLPGGDMILVERRFSLRDLIGLRLRRFKGADIAAGAVLEGELLLEADFNSQIDNMEALGIHTNENGETILTLVSDNNRSILQRTLFLRFRLED</sequence>
<dbReference type="Proteomes" id="UP000048926">
    <property type="component" value="Unassembled WGS sequence"/>
</dbReference>
<evidence type="ECO:0000313" key="4">
    <source>
        <dbReference type="Proteomes" id="UP000048926"/>
    </source>
</evidence>
<dbReference type="OrthoDB" id="9798693at2"/>
<feature type="chain" id="PRO_5005808035" description="Phytase-like domain-containing protein" evidence="1">
    <location>
        <begin position="26"/>
        <end position="346"/>
    </location>
</feature>
<gene>
    <name evidence="3" type="ORF">LAL4801_04569</name>
</gene>
<evidence type="ECO:0000259" key="2">
    <source>
        <dbReference type="Pfam" id="PF13449"/>
    </source>
</evidence>
<keyword evidence="1" id="KW-0732">Signal</keyword>
<dbReference type="EMBL" id="CXST01000003">
    <property type="protein sequence ID" value="CTQ46113.1"/>
    <property type="molecule type" value="Genomic_DNA"/>
</dbReference>
<organism evidence="3 4">
    <name type="scientific">Roseibium aggregatum</name>
    <dbReference type="NCBI Taxonomy" id="187304"/>
    <lineage>
        <taxon>Bacteria</taxon>
        <taxon>Pseudomonadati</taxon>
        <taxon>Pseudomonadota</taxon>
        <taxon>Alphaproteobacteria</taxon>
        <taxon>Hyphomicrobiales</taxon>
        <taxon>Stappiaceae</taxon>
        <taxon>Roseibium</taxon>
    </lineage>
</organism>